<evidence type="ECO:0000256" key="1">
    <source>
        <dbReference type="ARBA" id="ARBA00004141"/>
    </source>
</evidence>
<reference evidence="8" key="2">
    <citation type="submission" date="2020-11" db="EMBL/GenBank/DDBJ databases">
        <authorList>
            <person name="Cecchin M."/>
            <person name="Marcolungo L."/>
            <person name="Rossato M."/>
            <person name="Girolomoni L."/>
            <person name="Cosentino E."/>
            <person name="Cuine S."/>
            <person name="Li-Beisson Y."/>
            <person name="Delledonne M."/>
            <person name="Ballottari M."/>
        </authorList>
    </citation>
    <scope>NUCLEOTIDE SEQUENCE</scope>
    <source>
        <strain evidence="8">211/11P</strain>
        <tissue evidence="8">Whole cell</tissue>
    </source>
</reference>
<dbReference type="EMBL" id="SIDB01000002">
    <property type="protein sequence ID" value="KAI3435895.1"/>
    <property type="molecule type" value="Genomic_DNA"/>
</dbReference>
<dbReference type="GO" id="GO:0016020">
    <property type="term" value="C:membrane"/>
    <property type="evidence" value="ECO:0007669"/>
    <property type="project" value="UniProtKB-SubCell"/>
</dbReference>
<keyword evidence="9" id="KW-1185">Reference proteome</keyword>
<feature type="transmembrane region" description="Helical" evidence="6">
    <location>
        <begin position="39"/>
        <end position="57"/>
    </location>
</feature>
<feature type="transmembrane region" description="Helical" evidence="6">
    <location>
        <begin position="93"/>
        <end position="111"/>
    </location>
</feature>
<evidence type="ECO:0000313" key="9">
    <source>
        <dbReference type="Proteomes" id="UP001055712"/>
    </source>
</evidence>
<feature type="transmembrane region" description="Helical" evidence="6">
    <location>
        <begin position="202"/>
        <end position="226"/>
    </location>
</feature>
<feature type="transmembrane region" description="Helical" evidence="6">
    <location>
        <begin position="238"/>
        <end position="263"/>
    </location>
</feature>
<feature type="chain" id="PRO_5039071839" evidence="7">
    <location>
        <begin position="24"/>
        <end position="354"/>
    </location>
</feature>
<evidence type="ECO:0000256" key="2">
    <source>
        <dbReference type="ARBA" id="ARBA00005731"/>
    </source>
</evidence>
<protein>
    <submittedName>
        <fullName evidence="8">Uncharacterized protein</fullName>
    </submittedName>
</protein>
<keyword evidence="7" id="KW-0732">Signal</keyword>
<comment type="similarity">
    <text evidence="2">Belongs to the TMEM144 family.</text>
</comment>
<dbReference type="PANTHER" id="PTHR16119">
    <property type="entry name" value="TRANSMEMBRANE PROTEIN 144"/>
    <property type="match status" value="1"/>
</dbReference>
<keyword evidence="4 6" id="KW-1133">Transmembrane helix</keyword>
<dbReference type="GO" id="GO:0015144">
    <property type="term" value="F:carbohydrate transmembrane transporter activity"/>
    <property type="evidence" value="ECO:0007669"/>
    <property type="project" value="InterPro"/>
</dbReference>
<dbReference type="InterPro" id="IPR010651">
    <property type="entry name" value="Sugar_transport"/>
</dbReference>
<comment type="subcellular location">
    <subcellularLocation>
        <location evidence="1">Membrane</location>
        <topology evidence="1">Multi-pass membrane protein</topology>
    </subcellularLocation>
</comment>
<name>A0A9D4TVB1_CHLVU</name>
<feature type="transmembrane region" description="Helical" evidence="6">
    <location>
        <begin position="123"/>
        <end position="142"/>
    </location>
</feature>
<evidence type="ECO:0000256" key="5">
    <source>
        <dbReference type="ARBA" id="ARBA00023136"/>
    </source>
</evidence>
<feature type="transmembrane region" description="Helical" evidence="6">
    <location>
        <begin position="64"/>
        <end position="87"/>
    </location>
</feature>
<sequence length="354" mass="36123">MAVGFHFGLLLAALSAICNGSFAVITKLPETKNIPPLILNFWMAEGVGLSGILLLALPSRVFSAWGLLGGALFVISTANAVTAVSLIGVSAATGVWCGVAVLCSFAWGVLVVGDRVDNMQQALAALAVILLGIAGIVAAAWAGSSEEDTADEAEEGEACALGDEPEAAAGAREALLESGVTRRKWNLDARTWRQQLGVGSRALLGLLSAVLAGVFGGLILAPMLAAPPEVRGIQFVPSMAFGALLVAPLSTLALTCTGTITFIEATSSRAAGPGILAGAIWNLGNMCCIAAVTHSDLGMTVAMPIMQSGLFVAGMWGICLFKEIRGAWALAAYWASGAVLVFGVGLLAAAKQGW</sequence>
<gene>
    <name evidence="8" type="ORF">D9Q98_001953</name>
</gene>
<accession>A0A9D4TVB1</accession>
<feature type="signal peptide" evidence="7">
    <location>
        <begin position="1"/>
        <end position="23"/>
    </location>
</feature>
<feature type="transmembrane region" description="Helical" evidence="6">
    <location>
        <begin position="305"/>
        <end position="324"/>
    </location>
</feature>
<comment type="caution">
    <text evidence="8">The sequence shown here is derived from an EMBL/GenBank/DDBJ whole genome shotgun (WGS) entry which is preliminary data.</text>
</comment>
<proteinExistence type="inferred from homology"/>
<evidence type="ECO:0000256" key="6">
    <source>
        <dbReference type="SAM" id="Phobius"/>
    </source>
</evidence>
<keyword evidence="3 6" id="KW-0812">Transmembrane</keyword>
<keyword evidence="5 6" id="KW-0472">Membrane</keyword>
<organism evidence="8 9">
    <name type="scientific">Chlorella vulgaris</name>
    <name type="common">Green alga</name>
    <dbReference type="NCBI Taxonomy" id="3077"/>
    <lineage>
        <taxon>Eukaryota</taxon>
        <taxon>Viridiplantae</taxon>
        <taxon>Chlorophyta</taxon>
        <taxon>core chlorophytes</taxon>
        <taxon>Trebouxiophyceae</taxon>
        <taxon>Chlorellales</taxon>
        <taxon>Chlorellaceae</taxon>
        <taxon>Chlorella clade</taxon>
        <taxon>Chlorella</taxon>
    </lineage>
</organism>
<dbReference type="InterPro" id="IPR012435">
    <property type="entry name" value="TMEM144"/>
</dbReference>
<dbReference type="AlphaFoldDB" id="A0A9D4TVB1"/>
<dbReference type="Pfam" id="PF07857">
    <property type="entry name" value="TMEM144"/>
    <property type="match status" value="1"/>
</dbReference>
<evidence type="ECO:0000313" key="8">
    <source>
        <dbReference type="EMBL" id="KAI3435895.1"/>
    </source>
</evidence>
<feature type="transmembrane region" description="Helical" evidence="6">
    <location>
        <begin position="275"/>
        <end position="293"/>
    </location>
</feature>
<evidence type="ECO:0000256" key="3">
    <source>
        <dbReference type="ARBA" id="ARBA00022692"/>
    </source>
</evidence>
<dbReference type="PANTHER" id="PTHR16119:SF22">
    <property type="entry name" value="EAMA DOMAIN-CONTAINING PROTEIN"/>
    <property type="match status" value="1"/>
</dbReference>
<dbReference type="OrthoDB" id="426527at2759"/>
<evidence type="ECO:0000256" key="4">
    <source>
        <dbReference type="ARBA" id="ARBA00022989"/>
    </source>
</evidence>
<reference evidence="8" key="1">
    <citation type="journal article" date="2019" name="Plant J.">
        <title>Chlorella vulgaris genome assembly and annotation reveals the molecular basis for metabolic acclimation to high light conditions.</title>
        <authorList>
            <person name="Cecchin M."/>
            <person name="Marcolungo L."/>
            <person name="Rossato M."/>
            <person name="Girolomoni L."/>
            <person name="Cosentino E."/>
            <person name="Cuine S."/>
            <person name="Li-Beisson Y."/>
            <person name="Delledonne M."/>
            <person name="Ballottari M."/>
        </authorList>
    </citation>
    <scope>NUCLEOTIDE SEQUENCE</scope>
    <source>
        <strain evidence="8">211/11P</strain>
    </source>
</reference>
<evidence type="ECO:0000256" key="7">
    <source>
        <dbReference type="SAM" id="SignalP"/>
    </source>
</evidence>
<feature type="transmembrane region" description="Helical" evidence="6">
    <location>
        <begin position="330"/>
        <end position="350"/>
    </location>
</feature>
<dbReference type="Proteomes" id="UP001055712">
    <property type="component" value="Unassembled WGS sequence"/>
</dbReference>